<dbReference type="InterPro" id="IPR051916">
    <property type="entry name" value="GPI-anchor_lipid_remodeler"/>
</dbReference>
<dbReference type="SUPFAM" id="SSF56219">
    <property type="entry name" value="DNase I-like"/>
    <property type="match status" value="1"/>
</dbReference>
<keyword evidence="2" id="KW-0540">Nuclease</keyword>
<keyword evidence="2" id="KW-0378">Hydrolase</keyword>
<feature type="domain" description="Endonuclease/exonuclease/phosphatase" evidence="1">
    <location>
        <begin position="24"/>
        <end position="249"/>
    </location>
</feature>
<organism evidence="2 3">
    <name type="scientific">Bordetella ansorpii</name>
    <dbReference type="NCBI Taxonomy" id="288768"/>
    <lineage>
        <taxon>Bacteria</taxon>
        <taxon>Pseudomonadati</taxon>
        <taxon>Pseudomonadota</taxon>
        <taxon>Betaproteobacteria</taxon>
        <taxon>Burkholderiales</taxon>
        <taxon>Alcaligenaceae</taxon>
        <taxon>Bordetella</taxon>
    </lineage>
</organism>
<sequence>MPEQHTPQKPHAGPSQQLRVLTVNIHKGFTFFNRRFMLPELRDAIRRVGADIVFLQEVTGEHQQHALRHAAWPKTSHYEFLADTIWTAHAYGRNAVYPDGHHGNAVLSKFPIVSFDNHDISVGKHEARGLLHCVIRPQDTDVHLLCVHLGLLETHRQEQLRRLRDFVATLPASEPVVIAGDFNDWRLRADRVLHGCGMREIHHGVRPRPARTFPARWPVLRLDRIYVKNVRHCKPVPLAGQPWSKLSDHVPIAAEVSA</sequence>
<dbReference type="GO" id="GO:0004527">
    <property type="term" value="F:exonuclease activity"/>
    <property type="evidence" value="ECO:0007669"/>
    <property type="project" value="UniProtKB-KW"/>
</dbReference>
<proteinExistence type="predicted"/>
<dbReference type="EMBL" id="FKBS01000012">
    <property type="protein sequence ID" value="SAI07011.1"/>
    <property type="molecule type" value="Genomic_DNA"/>
</dbReference>
<dbReference type="RefSeq" id="WP_066410000.1">
    <property type="nucleotide sequence ID" value="NZ_FKBS01000012.1"/>
</dbReference>
<protein>
    <submittedName>
        <fullName evidence="2">Endonuclease/exonuclease/phosphatase family protein</fullName>
    </submittedName>
</protein>
<dbReference type="GO" id="GO:0006506">
    <property type="term" value="P:GPI anchor biosynthetic process"/>
    <property type="evidence" value="ECO:0007669"/>
    <property type="project" value="TreeGrafter"/>
</dbReference>
<evidence type="ECO:0000313" key="3">
    <source>
        <dbReference type="Proteomes" id="UP000077037"/>
    </source>
</evidence>
<dbReference type="Pfam" id="PF03372">
    <property type="entry name" value="Exo_endo_phos"/>
    <property type="match status" value="1"/>
</dbReference>
<dbReference type="InterPro" id="IPR005135">
    <property type="entry name" value="Endo/exonuclease/phosphatase"/>
</dbReference>
<name>A0A157MDB4_9BORD</name>
<gene>
    <name evidence="2" type="ORF">SAMEA1982600_01189</name>
</gene>
<dbReference type="AlphaFoldDB" id="A0A157MDB4"/>
<dbReference type="GO" id="GO:0004519">
    <property type="term" value="F:endonuclease activity"/>
    <property type="evidence" value="ECO:0007669"/>
    <property type="project" value="UniProtKB-KW"/>
</dbReference>
<dbReference type="PANTHER" id="PTHR14859">
    <property type="entry name" value="CALCOFLUOR WHITE HYPERSENSITIVE PROTEIN PRECURSOR"/>
    <property type="match status" value="1"/>
</dbReference>
<reference evidence="2 3" key="1">
    <citation type="submission" date="2016-03" db="EMBL/GenBank/DDBJ databases">
        <authorList>
            <consortium name="Pathogen Informatics"/>
        </authorList>
    </citation>
    <scope>NUCLEOTIDE SEQUENCE [LARGE SCALE GENOMIC DNA]</scope>
    <source>
        <strain evidence="2 3">NCTC13364</strain>
    </source>
</reference>
<dbReference type="Gene3D" id="3.60.10.10">
    <property type="entry name" value="Endonuclease/exonuclease/phosphatase"/>
    <property type="match status" value="1"/>
</dbReference>
<keyword evidence="2" id="KW-0255">Endonuclease</keyword>
<dbReference type="InterPro" id="IPR036691">
    <property type="entry name" value="Endo/exonu/phosph_ase_sf"/>
</dbReference>
<keyword evidence="2" id="KW-0269">Exonuclease</keyword>
<dbReference type="Proteomes" id="UP000077037">
    <property type="component" value="Unassembled WGS sequence"/>
</dbReference>
<dbReference type="OrthoDB" id="9793162at2"/>
<dbReference type="PANTHER" id="PTHR14859:SF1">
    <property type="entry name" value="PGAP2-INTERACTING PROTEIN"/>
    <property type="match status" value="1"/>
</dbReference>
<evidence type="ECO:0000313" key="2">
    <source>
        <dbReference type="EMBL" id="SAI07011.1"/>
    </source>
</evidence>
<evidence type="ECO:0000259" key="1">
    <source>
        <dbReference type="Pfam" id="PF03372"/>
    </source>
</evidence>
<dbReference type="GO" id="GO:0016020">
    <property type="term" value="C:membrane"/>
    <property type="evidence" value="ECO:0007669"/>
    <property type="project" value="GOC"/>
</dbReference>
<accession>A0A157MDB4</accession>